<name>A0A8S1MUQ6_9CILI</name>
<proteinExistence type="predicted"/>
<keyword evidence="2" id="KW-1185">Reference proteome</keyword>
<sequence>MKISFRALIEQLNQVYILPNLRSFISILKKKKIRLKGKRNYYINQKIIILIYQLQNNSGLPKYQEYFQYKQKISFDGDSNYEYIQKLFKKLYQTMIYPFDQQVGQNSEWEVRNSDDNFDDTKQQIFLEVWKMQISKNYHLKSIKSKLLSLHQQKYRQIQNYRTFISQYRFKIQRNLKIHTKIYIT</sequence>
<dbReference type="EMBL" id="CAJJDN010000047">
    <property type="protein sequence ID" value="CAD8084797.1"/>
    <property type="molecule type" value="Genomic_DNA"/>
</dbReference>
<protein>
    <submittedName>
        <fullName evidence="1">Uncharacterized protein</fullName>
    </submittedName>
</protein>
<comment type="caution">
    <text evidence="1">The sequence shown here is derived from an EMBL/GenBank/DDBJ whole genome shotgun (WGS) entry which is preliminary data.</text>
</comment>
<reference evidence="1" key="1">
    <citation type="submission" date="2021-01" db="EMBL/GenBank/DDBJ databases">
        <authorList>
            <consortium name="Genoscope - CEA"/>
            <person name="William W."/>
        </authorList>
    </citation>
    <scope>NUCLEOTIDE SEQUENCE</scope>
</reference>
<dbReference type="Proteomes" id="UP000692954">
    <property type="component" value="Unassembled WGS sequence"/>
</dbReference>
<evidence type="ECO:0000313" key="2">
    <source>
        <dbReference type="Proteomes" id="UP000692954"/>
    </source>
</evidence>
<accession>A0A8S1MUQ6</accession>
<organism evidence="1 2">
    <name type="scientific">Paramecium sonneborni</name>
    <dbReference type="NCBI Taxonomy" id="65129"/>
    <lineage>
        <taxon>Eukaryota</taxon>
        <taxon>Sar</taxon>
        <taxon>Alveolata</taxon>
        <taxon>Ciliophora</taxon>
        <taxon>Intramacronucleata</taxon>
        <taxon>Oligohymenophorea</taxon>
        <taxon>Peniculida</taxon>
        <taxon>Parameciidae</taxon>
        <taxon>Paramecium</taxon>
    </lineage>
</organism>
<gene>
    <name evidence="1" type="ORF">PSON_ATCC_30995.1.T0470179</name>
</gene>
<evidence type="ECO:0000313" key="1">
    <source>
        <dbReference type="EMBL" id="CAD8084797.1"/>
    </source>
</evidence>
<dbReference type="AlphaFoldDB" id="A0A8S1MUQ6"/>